<dbReference type="Gene3D" id="1.10.530.10">
    <property type="match status" value="1"/>
</dbReference>
<proteinExistence type="inferred from homology"/>
<name>A0A074JHF6_9RHOB</name>
<evidence type="ECO:0000256" key="3">
    <source>
        <dbReference type="SAM" id="MobiDB-lite"/>
    </source>
</evidence>
<feature type="region of interest" description="Disordered" evidence="3">
    <location>
        <begin position="203"/>
        <end position="247"/>
    </location>
</feature>
<organism evidence="5 6">
    <name type="scientific">Thioclava pacifica DSM 10166</name>
    <dbReference type="NCBI Taxonomy" id="1353537"/>
    <lineage>
        <taxon>Bacteria</taxon>
        <taxon>Pseudomonadati</taxon>
        <taxon>Pseudomonadota</taxon>
        <taxon>Alphaproteobacteria</taxon>
        <taxon>Rhodobacterales</taxon>
        <taxon>Paracoccaceae</taxon>
        <taxon>Thioclava</taxon>
    </lineage>
</organism>
<dbReference type="eggNOG" id="COG0741">
    <property type="taxonomic scope" value="Bacteria"/>
</dbReference>
<dbReference type="RefSeq" id="WP_051692185.1">
    <property type="nucleotide sequence ID" value="NZ_AUND01000005.1"/>
</dbReference>
<dbReference type="CDD" id="cd00254">
    <property type="entry name" value="LT-like"/>
    <property type="match status" value="1"/>
</dbReference>
<dbReference type="EMBL" id="AUND01000005">
    <property type="protein sequence ID" value="KEO55003.1"/>
    <property type="molecule type" value="Genomic_DNA"/>
</dbReference>
<evidence type="ECO:0000313" key="5">
    <source>
        <dbReference type="EMBL" id="KEO55003.1"/>
    </source>
</evidence>
<dbReference type="PANTHER" id="PTHR37423">
    <property type="entry name" value="SOLUBLE LYTIC MUREIN TRANSGLYCOSYLASE-RELATED"/>
    <property type="match status" value="1"/>
</dbReference>
<accession>A0A074JHF6</accession>
<dbReference type="SUPFAM" id="SSF53955">
    <property type="entry name" value="Lysozyme-like"/>
    <property type="match status" value="1"/>
</dbReference>
<dbReference type="InterPro" id="IPR008258">
    <property type="entry name" value="Transglycosylase_SLT_dom_1"/>
</dbReference>
<comment type="caution">
    <text evidence="5">The sequence shown here is derived from an EMBL/GenBank/DDBJ whole genome shotgun (WGS) entry which is preliminary data.</text>
</comment>
<dbReference type="OrthoDB" id="9801695at2"/>
<dbReference type="Pfam" id="PF01464">
    <property type="entry name" value="SLT"/>
    <property type="match status" value="1"/>
</dbReference>
<dbReference type="Proteomes" id="UP000027432">
    <property type="component" value="Unassembled WGS sequence"/>
</dbReference>
<feature type="domain" description="Transglycosylase SLT" evidence="4">
    <location>
        <begin position="61"/>
        <end position="164"/>
    </location>
</feature>
<evidence type="ECO:0000259" key="4">
    <source>
        <dbReference type="Pfam" id="PF01464"/>
    </source>
</evidence>
<gene>
    <name evidence="5" type="ORF">TP2_16535</name>
</gene>
<protein>
    <recommendedName>
        <fullName evidence="4">Transglycosylase SLT domain-containing protein</fullName>
    </recommendedName>
</protein>
<dbReference type="AlphaFoldDB" id="A0A074JHF6"/>
<dbReference type="InterPro" id="IPR023346">
    <property type="entry name" value="Lysozyme-like_dom_sf"/>
</dbReference>
<evidence type="ECO:0000256" key="1">
    <source>
        <dbReference type="ARBA" id="ARBA00007734"/>
    </source>
</evidence>
<dbReference type="PANTHER" id="PTHR37423:SF2">
    <property type="entry name" value="MEMBRANE-BOUND LYTIC MUREIN TRANSGLYCOSYLASE C"/>
    <property type="match status" value="1"/>
</dbReference>
<evidence type="ECO:0000256" key="2">
    <source>
        <dbReference type="ARBA" id="ARBA00009387"/>
    </source>
</evidence>
<reference evidence="5 6" key="1">
    <citation type="submission" date="2013-07" db="EMBL/GenBank/DDBJ databases">
        <title>Thioclava pacifica DSM 10166 Genome Sequencing.</title>
        <authorList>
            <person name="Lai Q."/>
            <person name="Shao Z."/>
        </authorList>
    </citation>
    <scope>NUCLEOTIDE SEQUENCE [LARGE SCALE GENOMIC DNA]</scope>
    <source>
        <strain evidence="5 6">DSM 10166</strain>
    </source>
</reference>
<keyword evidence="6" id="KW-1185">Reference proteome</keyword>
<comment type="similarity">
    <text evidence="2">Belongs to the virb1 family.</text>
</comment>
<sequence length="247" mass="26134">MLKIRPQRSVRNEVVQPRIVQACAAFLLSGLAAATPISGPGLAETPAVIRDPARDPYAAAIAEASARFAIPERWIRAVMQAESAGDPRAVSHAGAMGLMQVMPGTWAVLQQDHGLGNHPFDPRDNILAGTAYLRAMLDRYGTVGGMLAAYNAGPGRYDAYLSEGRALPAETRAYVAMLAPRLDGAAPLPSRATVADWREAALFTDRSAERPQRNAGNPDAGRPSLEASSAATDPGIFVVRPGAETRP</sequence>
<dbReference type="STRING" id="1353537.TP2_16535"/>
<evidence type="ECO:0000313" key="6">
    <source>
        <dbReference type="Proteomes" id="UP000027432"/>
    </source>
</evidence>
<comment type="similarity">
    <text evidence="1">Belongs to the transglycosylase Slt family.</text>
</comment>